<dbReference type="PANTHER" id="PTHR24061:SF599">
    <property type="entry name" value="G-PROTEIN COUPLED RECEPTORS FAMILY 3 PROFILE DOMAIN-CONTAINING PROTEIN"/>
    <property type="match status" value="1"/>
</dbReference>
<comment type="subcellular location">
    <subcellularLocation>
        <location evidence="1">Membrane</location>
        <topology evidence="1">Multi-pass membrane protein</topology>
    </subcellularLocation>
</comment>
<reference evidence="9 10" key="1">
    <citation type="journal article" date="2022" name="Gigascience">
        <title>A chromosome-level genome assembly and annotation of the desert horned lizard, Phrynosoma platyrhinos, provides insight into chromosomal rearrangements among reptiles.</title>
        <authorList>
            <person name="Koochekian N."/>
            <person name="Ascanio A."/>
            <person name="Farleigh K."/>
            <person name="Card D.C."/>
            <person name="Schield D.R."/>
            <person name="Castoe T.A."/>
            <person name="Jezkova T."/>
        </authorList>
    </citation>
    <scope>NUCLEOTIDE SEQUENCE [LARGE SCALE GENOMIC DNA]</scope>
    <source>
        <strain evidence="9">NK-2021</strain>
    </source>
</reference>
<dbReference type="Proteomes" id="UP000826234">
    <property type="component" value="Unassembled WGS sequence"/>
</dbReference>
<keyword evidence="5" id="KW-0675">Receptor</keyword>
<feature type="domain" description="Receptor ligand binding region" evidence="8">
    <location>
        <begin position="87"/>
        <end position="495"/>
    </location>
</feature>
<keyword evidence="4" id="KW-0472">Membrane</keyword>
<feature type="signal peptide" evidence="7">
    <location>
        <begin position="1"/>
        <end position="22"/>
    </location>
</feature>
<evidence type="ECO:0000256" key="2">
    <source>
        <dbReference type="ARBA" id="ARBA00022692"/>
    </source>
</evidence>
<name>A0ABQ7TAH2_PHRPL</name>
<dbReference type="PANTHER" id="PTHR24061">
    <property type="entry name" value="CALCIUM-SENSING RECEPTOR-RELATED"/>
    <property type="match status" value="1"/>
</dbReference>
<evidence type="ECO:0000256" key="4">
    <source>
        <dbReference type="ARBA" id="ARBA00023136"/>
    </source>
</evidence>
<keyword evidence="2" id="KW-0812">Transmembrane</keyword>
<dbReference type="Pfam" id="PF01094">
    <property type="entry name" value="ANF_receptor"/>
    <property type="match status" value="1"/>
</dbReference>
<accession>A0ABQ7TAH2</accession>
<dbReference type="InterPro" id="IPR028082">
    <property type="entry name" value="Peripla_BP_I"/>
</dbReference>
<keyword evidence="3" id="KW-1133">Transmembrane helix</keyword>
<evidence type="ECO:0000313" key="9">
    <source>
        <dbReference type="EMBL" id="KAH0626664.1"/>
    </source>
</evidence>
<organism evidence="9 10">
    <name type="scientific">Phrynosoma platyrhinos</name>
    <name type="common">Desert horned lizard</name>
    <dbReference type="NCBI Taxonomy" id="52577"/>
    <lineage>
        <taxon>Eukaryota</taxon>
        <taxon>Metazoa</taxon>
        <taxon>Chordata</taxon>
        <taxon>Craniata</taxon>
        <taxon>Vertebrata</taxon>
        <taxon>Euteleostomi</taxon>
        <taxon>Lepidosauria</taxon>
        <taxon>Squamata</taxon>
        <taxon>Bifurcata</taxon>
        <taxon>Unidentata</taxon>
        <taxon>Episquamata</taxon>
        <taxon>Toxicofera</taxon>
        <taxon>Iguania</taxon>
        <taxon>Phrynosomatidae</taxon>
        <taxon>Phrynosomatinae</taxon>
        <taxon>Phrynosoma</taxon>
    </lineage>
</organism>
<comment type="caution">
    <text evidence="9">The sequence shown here is derived from an EMBL/GenBank/DDBJ whole genome shotgun (WGS) entry which is preliminary data.</text>
</comment>
<evidence type="ECO:0000256" key="6">
    <source>
        <dbReference type="ARBA" id="ARBA00023180"/>
    </source>
</evidence>
<evidence type="ECO:0000259" key="8">
    <source>
        <dbReference type="Pfam" id="PF01094"/>
    </source>
</evidence>
<evidence type="ECO:0000256" key="5">
    <source>
        <dbReference type="ARBA" id="ARBA00023170"/>
    </source>
</evidence>
<keyword evidence="7" id="KW-0732">Signal</keyword>
<evidence type="ECO:0000256" key="3">
    <source>
        <dbReference type="ARBA" id="ARBA00022989"/>
    </source>
</evidence>
<sequence>MLTLRRRIFVLLILFFFSQVLSKAPIHSCTVRDLFSIPYEYYQAGDIIIGGLTSHITNSFDEEDFREHPSIHHLLSLIVVPKNYQHLLALVFAVQEINENPEILPNVTLGFHIYDSYYNERMTYRATLELLSTHKQFVPNYECDIQKRLLAIIGGLDFKTSLHMATILSTYKIPQLGYGSFASDMQSTSFYKMVPNETHQYTGIVELIVHFGWTWVGFLAMDSGSEETFLQSMQVLLSPRGICFAFSEKTPGYTYTASYHDMLSRWVQIYKIIMESKANVTVVFGDSKSMISLRLLVLMGEAEYLANAPLGKVWIMNAQMDFIEMVFGNDWDIQAFHGSISFTVHSNDVRGFQTFIQLRNPLKVNEDGFLKQFWEQIFSCVFPNSSMKEVADEACTGEEKLDSLPTSAFEMSMTSHSYSVYNAVYVMAHALHAMYLSRWKRRVSVEEKRLVLQKQQPWQLHHFLKSVSFNNNAGETLSFDENMELSTRFDITNLVTFPNNSFQRVRVGEMNLQALPGKKISIDGDKIVWHRQLKQVGHDFIKIYRICRKVEINLSPRHDNTPGRYG</sequence>
<evidence type="ECO:0000256" key="7">
    <source>
        <dbReference type="SAM" id="SignalP"/>
    </source>
</evidence>
<protein>
    <recommendedName>
        <fullName evidence="8">Receptor ligand binding region domain-containing protein</fullName>
    </recommendedName>
</protein>
<dbReference type="Gene3D" id="3.40.50.2300">
    <property type="match status" value="2"/>
</dbReference>
<keyword evidence="6" id="KW-0325">Glycoprotein</keyword>
<proteinExistence type="predicted"/>
<evidence type="ECO:0000256" key="1">
    <source>
        <dbReference type="ARBA" id="ARBA00004141"/>
    </source>
</evidence>
<keyword evidence="10" id="KW-1185">Reference proteome</keyword>
<dbReference type="InterPro" id="IPR000337">
    <property type="entry name" value="GPCR_3"/>
</dbReference>
<feature type="chain" id="PRO_5045043179" description="Receptor ligand binding region domain-containing protein" evidence="7">
    <location>
        <begin position="23"/>
        <end position="566"/>
    </location>
</feature>
<dbReference type="EMBL" id="JAIPUX010000521">
    <property type="protein sequence ID" value="KAH0626664.1"/>
    <property type="molecule type" value="Genomic_DNA"/>
</dbReference>
<dbReference type="InterPro" id="IPR000068">
    <property type="entry name" value="GPCR_3_Ca_sens_rcpt-rel"/>
</dbReference>
<dbReference type="InterPro" id="IPR001828">
    <property type="entry name" value="ANF_lig-bd_rcpt"/>
</dbReference>
<evidence type="ECO:0000313" key="10">
    <source>
        <dbReference type="Proteomes" id="UP000826234"/>
    </source>
</evidence>
<dbReference type="SUPFAM" id="SSF53822">
    <property type="entry name" value="Periplasmic binding protein-like I"/>
    <property type="match status" value="1"/>
</dbReference>
<dbReference type="PRINTS" id="PR00248">
    <property type="entry name" value="GPCRMGR"/>
</dbReference>
<gene>
    <name evidence="9" type="ORF">JD844_001758</name>
</gene>